<accession>A0A8B6D4I9</accession>
<name>A0A8B6D4I9_MYTGA</name>
<dbReference type="Proteomes" id="UP000596742">
    <property type="component" value="Unassembled WGS sequence"/>
</dbReference>
<reference evidence="1" key="1">
    <citation type="submission" date="2018-11" db="EMBL/GenBank/DDBJ databases">
        <authorList>
            <person name="Alioto T."/>
            <person name="Alioto T."/>
        </authorList>
    </citation>
    <scope>NUCLEOTIDE SEQUENCE</scope>
</reference>
<dbReference type="AlphaFoldDB" id="A0A8B6D4I9"/>
<evidence type="ECO:0000313" key="2">
    <source>
        <dbReference type="Proteomes" id="UP000596742"/>
    </source>
</evidence>
<sequence length="158" mass="17819">MNDEKRVTGRNFKVKFWAGNQEYVVYHVFPQFHDGGSVAGGCPIQCHDGQLHKDVPKCGTEAMEKTGQNPHVKGVKGIFILHAMDWFHIVIGIVPDCMHGVLLVVTKKMLGLMTSSSNSGESFFVKKNINKIDEMLIDMKSTDAVTRLHRKLEEHFHN</sequence>
<dbReference type="PANTHER" id="PTHR46579:SF1">
    <property type="entry name" value="F5_8 TYPE C DOMAIN-CONTAINING PROTEIN"/>
    <property type="match status" value="1"/>
</dbReference>
<comment type="caution">
    <text evidence="1">The sequence shown here is derived from an EMBL/GenBank/DDBJ whole genome shotgun (WGS) entry which is preliminary data.</text>
</comment>
<keyword evidence="2" id="KW-1185">Reference proteome</keyword>
<gene>
    <name evidence="1" type="ORF">MGAL_10B085298</name>
</gene>
<organism evidence="1 2">
    <name type="scientific">Mytilus galloprovincialis</name>
    <name type="common">Mediterranean mussel</name>
    <dbReference type="NCBI Taxonomy" id="29158"/>
    <lineage>
        <taxon>Eukaryota</taxon>
        <taxon>Metazoa</taxon>
        <taxon>Spiralia</taxon>
        <taxon>Lophotrochozoa</taxon>
        <taxon>Mollusca</taxon>
        <taxon>Bivalvia</taxon>
        <taxon>Autobranchia</taxon>
        <taxon>Pteriomorphia</taxon>
        <taxon>Mytilida</taxon>
        <taxon>Mytiloidea</taxon>
        <taxon>Mytilidae</taxon>
        <taxon>Mytilinae</taxon>
        <taxon>Mytilus</taxon>
    </lineage>
</organism>
<dbReference type="PANTHER" id="PTHR46579">
    <property type="entry name" value="F5/8 TYPE C DOMAIN-CONTAINING PROTEIN-RELATED"/>
    <property type="match status" value="1"/>
</dbReference>
<proteinExistence type="predicted"/>
<dbReference type="EMBL" id="UYJE01002747">
    <property type="protein sequence ID" value="VDI13326.1"/>
    <property type="molecule type" value="Genomic_DNA"/>
</dbReference>
<protein>
    <submittedName>
        <fullName evidence="1">Uncharacterized protein</fullName>
    </submittedName>
</protein>
<evidence type="ECO:0000313" key="1">
    <source>
        <dbReference type="EMBL" id="VDI13326.1"/>
    </source>
</evidence>